<sequence>MRYSCGHKEQLINAAFDTRWLIISSMGYTIKDVFQVSDACISLHFASTGELFTTAHMCSRII</sequence>
<organism evidence="1 2">
    <name type="scientific">Vespula maculifrons</name>
    <name type="common">Eastern yellow jacket</name>
    <name type="synonym">Wasp</name>
    <dbReference type="NCBI Taxonomy" id="7453"/>
    <lineage>
        <taxon>Eukaryota</taxon>
        <taxon>Metazoa</taxon>
        <taxon>Ecdysozoa</taxon>
        <taxon>Arthropoda</taxon>
        <taxon>Hexapoda</taxon>
        <taxon>Insecta</taxon>
        <taxon>Pterygota</taxon>
        <taxon>Neoptera</taxon>
        <taxon>Endopterygota</taxon>
        <taxon>Hymenoptera</taxon>
        <taxon>Apocrita</taxon>
        <taxon>Aculeata</taxon>
        <taxon>Vespoidea</taxon>
        <taxon>Vespidae</taxon>
        <taxon>Vespinae</taxon>
        <taxon>Vespula</taxon>
    </lineage>
</organism>
<reference evidence="1 2" key="1">
    <citation type="journal article" date="2024" name="Ann. Entomol. Soc. Am.">
        <title>Genomic analyses of the southern and eastern yellowjacket wasps (Hymenoptera: Vespidae) reveal evolutionary signatures of social life.</title>
        <authorList>
            <person name="Catto M.A."/>
            <person name="Caine P.B."/>
            <person name="Orr S.E."/>
            <person name="Hunt B.G."/>
            <person name="Goodisman M.A.D."/>
        </authorList>
    </citation>
    <scope>NUCLEOTIDE SEQUENCE [LARGE SCALE GENOMIC DNA]</scope>
    <source>
        <strain evidence="1">232</strain>
        <tissue evidence="1">Head and thorax</tissue>
    </source>
</reference>
<evidence type="ECO:0000313" key="1">
    <source>
        <dbReference type="EMBL" id="KAL2738086.1"/>
    </source>
</evidence>
<gene>
    <name evidence="1" type="ORF">V1477_011445</name>
</gene>
<protein>
    <submittedName>
        <fullName evidence="1">WD repeat-containing protein 36</fullName>
    </submittedName>
</protein>
<evidence type="ECO:0000313" key="2">
    <source>
        <dbReference type="Proteomes" id="UP001607303"/>
    </source>
</evidence>
<dbReference type="EMBL" id="JAYRBN010000063">
    <property type="protein sequence ID" value="KAL2738086.1"/>
    <property type="molecule type" value="Genomic_DNA"/>
</dbReference>
<proteinExistence type="predicted"/>
<keyword evidence="2" id="KW-1185">Reference proteome</keyword>
<accession>A0ABD2BZ72</accession>
<dbReference type="Proteomes" id="UP001607303">
    <property type="component" value="Unassembled WGS sequence"/>
</dbReference>
<dbReference type="AlphaFoldDB" id="A0ABD2BZ72"/>
<comment type="caution">
    <text evidence="1">The sequence shown here is derived from an EMBL/GenBank/DDBJ whole genome shotgun (WGS) entry which is preliminary data.</text>
</comment>
<name>A0ABD2BZ72_VESMC</name>